<sequence length="335" mass="37870">MKGKVIVTGATGFLGEYVIKELIHNNYDVIAIGRNEAQLTHLKNTHSVETLALELTNKTDMHQLWPKDADSCLHCAGLSTVYGRYQAFYEANVLATKYAIEASIANGVKRFVFVSTPSIYAKRQDQFNIKETDSEDYSEHNTYLNHYIKSKSAAEHLLKQYQNQIEVVVIRPRGLFGVGDTSLFPRLMEVNQKIGVPLFRKGAGNVIDITCVENVAHALRLSLEAADIDQHTFNITNDEPIAFKVVIERIFSLLGEEVKFKQLNETVIYQLANCLEAVHYLLRLKQEPLLTKYTVNTLAYSQTLDITLAKEKLGYAPIMTVDQGLKHYIDTIKKN</sequence>
<dbReference type="Proteomes" id="UP000199300">
    <property type="component" value="Unassembled WGS sequence"/>
</dbReference>
<evidence type="ECO:0000313" key="3">
    <source>
        <dbReference type="Proteomes" id="UP000199300"/>
    </source>
</evidence>
<dbReference type="EMBL" id="FODJ01000003">
    <property type="protein sequence ID" value="SEO01769.1"/>
    <property type="molecule type" value="Genomic_DNA"/>
</dbReference>
<dbReference type="RefSeq" id="WP_177178230.1">
    <property type="nucleotide sequence ID" value="NZ_FODJ01000003.1"/>
</dbReference>
<dbReference type="PANTHER" id="PTHR43245:SF51">
    <property type="entry name" value="SHORT CHAIN DEHYDROGENASE_REDUCTASE FAMILY 42E, MEMBER 2"/>
    <property type="match status" value="1"/>
</dbReference>
<dbReference type="InterPro" id="IPR001509">
    <property type="entry name" value="Epimerase_deHydtase"/>
</dbReference>
<gene>
    <name evidence="2" type="ORF">SAMN04488134_103132</name>
</gene>
<accession>A0A1H8L9M8</accession>
<protein>
    <submittedName>
        <fullName evidence="2">dTDP-4-dehydrorhamnose 3,5-epimerase</fullName>
    </submittedName>
</protein>
<reference evidence="2 3" key="1">
    <citation type="submission" date="2016-10" db="EMBL/GenBank/DDBJ databases">
        <authorList>
            <person name="de Groot N.N."/>
        </authorList>
    </citation>
    <scope>NUCLEOTIDE SEQUENCE [LARGE SCALE GENOMIC DNA]</scope>
    <source>
        <strain evidence="2 3">CGMCC 1.10434</strain>
    </source>
</reference>
<evidence type="ECO:0000259" key="1">
    <source>
        <dbReference type="Pfam" id="PF01370"/>
    </source>
</evidence>
<evidence type="ECO:0000313" key="2">
    <source>
        <dbReference type="EMBL" id="SEO01769.1"/>
    </source>
</evidence>
<dbReference type="Pfam" id="PF01370">
    <property type="entry name" value="Epimerase"/>
    <property type="match status" value="1"/>
</dbReference>
<organism evidence="2 3">
    <name type="scientific">Amphibacillus marinus</name>
    <dbReference type="NCBI Taxonomy" id="872970"/>
    <lineage>
        <taxon>Bacteria</taxon>
        <taxon>Bacillati</taxon>
        <taxon>Bacillota</taxon>
        <taxon>Bacilli</taxon>
        <taxon>Bacillales</taxon>
        <taxon>Bacillaceae</taxon>
        <taxon>Amphibacillus</taxon>
    </lineage>
</organism>
<dbReference type="PANTHER" id="PTHR43245">
    <property type="entry name" value="BIFUNCTIONAL POLYMYXIN RESISTANCE PROTEIN ARNA"/>
    <property type="match status" value="1"/>
</dbReference>
<dbReference type="InterPro" id="IPR050177">
    <property type="entry name" value="Lipid_A_modif_metabolic_enz"/>
</dbReference>
<keyword evidence="3" id="KW-1185">Reference proteome</keyword>
<dbReference type="Gene3D" id="3.40.50.720">
    <property type="entry name" value="NAD(P)-binding Rossmann-like Domain"/>
    <property type="match status" value="1"/>
</dbReference>
<name>A0A1H8L9M8_9BACI</name>
<feature type="domain" description="NAD-dependent epimerase/dehydratase" evidence="1">
    <location>
        <begin position="5"/>
        <end position="235"/>
    </location>
</feature>
<dbReference type="STRING" id="872970.SAMN04488134_103132"/>
<proteinExistence type="predicted"/>
<dbReference type="InterPro" id="IPR036291">
    <property type="entry name" value="NAD(P)-bd_dom_sf"/>
</dbReference>
<dbReference type="AlphaFoldDB" id="A0A1H8L9M8"/>
<dbReference type="SUPFAM" id="SSF51735">
    <property type="entry name" value="NAD(P)-binding Rossmann-fold domains"/>
    <property type="match status" value="1"/>
</dbReference>